<dbReference type="InterPro" id="IPR004038">
    <property type="entry name" value="Ribosomal_eL8/eL30/eS12/Gad45"/>
</dbReference>
<dbReference type="Pfam" id="PF01248">
    <property type="entry name" value="Ribosomal_L7Ae"/>
    <property type="match status" value="1"/>
</dbReference>
<protein>
    <recommendedName>
        <fullName evidence="2">Ribosomal protein eL8/eL30/eS12/Gadd45 domain-containing protein</fullName>
    </recommendedName>
</protein>
<evidence type="ECO:0000313" key="4">
    <source>
        <dbReference type="Proteomes" id="UP000327044"/>
    </source>
</evidence>
<gene>
    <name evidence="3" type="ORF">PPYR_12662</name>
</gene>
<feature type="region of interest" description="Disordered" evidence="1">
    <location>
        <begin position="1"/>
        <end position="22"/>
    </location>
</feature>
<dbReference type="Proteomes" id="UP000327044">
    <property type="component" value="Unassembled WGS sequence"/>
</dbReference>
<dbReference type="AlphaFoldDB" id="A0A5N4A6U5"/>
<dbReference type="SUPFAM" id="SSF55315">
    <property type="entry name" value="L30e-like"/>
    <property type="match status" value="1"/>
</dbReference>
<proteinExistence type="predicted"/>
<dbReference type="GO" id="GO:0001682">
    <property type="term" value="P:tRNA 5'-leader removal"/>
    <property type="evidence" value="ECO:0007669"/>
    <property type="project" value="InterPro"/>
</dbReference>
<keyword evidence="4" id="KW-1185">Reference proteome</keyword>
<organism evidence="3 4">
    <name type="scientific">Photinus pyralis</name>
    <name type="common">Common eastern firefly</name>
    <name type="synonym">Lampyris pyralis</name>
    <dbReference type="NCBI Taxonomy" id="7054"/>
    <lineage>
        <taxon>Eukaryota</taxon>
        <taxon>Metazoa</taxon>
        <taxon>Ecdysozoa</taxon>
        <taxon>Arthropoda</taxon>
        <taxon>Hexapoda</taxon>
        <taxon>Insecta</taxon>
        <taxon>Pterygota</taxon>
        <taxon>Neoptera</taxon>
        <taxon>Endopterygota</taxon>
        <taxon>Coleoptera</taxon>
        <taxon>Polyphaga</taxon>
        <taxon>Elateriformia</taxon>
        <taxon>Elateroidea</taxon>
        <taxon>Lampyridae</taxon>
        <taxon>Lampyrinae</taxon>
        <taxon>Photinus</taxon>
    </lineage>
</organism>
<dbReference type="GO" id="GO:0004526">
    <property type="term" value="F:ribonuclease P activity"/>
    <property type="evidence" value="ECO:0007669"/>
    <property type="project" value="TreeGrafter"/>
</dbReference>
<dbReference type="InParanoid" id="A0A5N4A6U5"/>
<accession>A0A5N4A6U5</accession>
<dbReference type="GO" id="GO:0033204">
    <property type="term" value="F:ribonuclease P RNA binding"/>
    <property type="evidence" value="ECO:0007669"/>
    <property type="project" value="TreeGrafter"/>
</dbReference>
<sequence length="309" mass="35305">MEAHILSAEQQKHSLSGKKKNKKTTVKNVLGTPYANYWPLINSNEEQQICSLLRKDFGCFKADKVSVPWCVMKTIPKEQRKAFRSANITSPTKSYRSSVVFGVNEATRLLEKKLAGSVLISDDVEPKFIVKHVVDICVLHKVPILVVPNLKNLLKEVMNLPSLVVAFKRTKLDYSRVNGVIKEIYRNYPPPKDHIHSNRDFEDNAMDVSESNSDSEDPQLPSLYLQRTSSERVFIPQPSRRRESIDSDLKVKGEEFLSFETERPIQLTPAVSEARKEGKVSYKSLLLKRVASDKNRDIKKIVQLKKKKK</sequence>
<dbReference type="Gene3D" id="3.30.1330.30">
    <property type="match status" value="1"/>
</dbReference>
<comment type="caution">
    <text evidence="3">The sequence shown here is derived from an EMBL/GenBank/DDBJ whole genome shotgun (WGS) entry which is preliminary data.</text>
</comment>
<dbReference type="InterPro" id="IPR029064">
    <property type="entry name" value="Ribosomal_eL30-like_sf"/>
</dbReference>
<name>A0A5N4A6U5_PHOPY</name>
<reference evidence="3 4" key="1">
    <citation type="journal article" date="2018" name="Elife">
        <title>Firefly genomes illuminate parallel origins of bioluminescence in beetles.</title>
        <authorList>
            <person name="Fallon T.R."/>
            <person name="Lower S.E."/>
            <person name="Chang C.H."/>
            <person name="Bessho-Uehara M."/>
            <person name="Martin G.J."/>
            <person name="Bewick A.J."/>
            <person name="Behringer M."/>
            <person name="Debat H.J."/>
            <person name="Wong I."/>
            <person name="Day J.C."/>
            <person name="Suvorov A."/>
            <person name="Silva C.J."/>
            <person name="Stanger-Hall K.F."/>
            <person name="Hall D.W."/>
            <person name="Schmitz R.J."/>
            <person name="Nelson D.R."/>
            <person name="Lewis S.M."/>
            <person name="Shigenobu S."/>
            <person name="Bybee S.M."/>
            <person name="Larracuente A.M."/>
            <person name="Oba Y."/>
            <person name="Weng J.K."/>
        </authorList>
    </citation>
    <scope>NUCLEOTIDE SEQUENCE [LARGE SCALE GENOMIC DNA]</scope>
    <source>
        <strain evidence="3">1611_PpyrPB1</strain>
        <tissue evidence="3">Whole body</tissue>
    </source>
</reference>
<dbReference type="InterPro" id="IPR042848">
    <property type="entry name" value="Rpp38"/>
</dbReference>
<evidence type="ECO:0000259" key="2">
    <source>
        <dbReference type="Pfam" id="PF01248"/>
    </source>
</evidence>
<dbReference type="GO" id="GO:0005655">
    <property type="term" value="C:nucleolar ribonuclease P complex"/>
    <property type="evidence" value="ECO:0007669"/>
    <property type="project" value="InterPro"/>
</dbReference>
<evidence type="ECO:0000256" key="1">
    <source>
        <dbReference type="SAM" id="MobiDB-lite"/>
    </source>
</evidence>
<dbReference type="OrthoDB" id="20109at2759"/>
<dbReference type="GO" id="GO:0000172">
    <property type="term" value="C:ribonuclease MRP complex"/>
    <property type="evidence" value="ECO:0007669"/>
    <property type="project" value="InterPro"/>
</dbReference>
<evidence type="ECO:0000313" key="3">
    <source>
        <dbReference type="EMBL" id="KAB0793042.1"/>
    </source>
</evidence>
<dbReference type="GO" id="GO:0001650">
    <property type="term" value="C:fibrillar center"/>
    <property type="evidence" value="ECO:0007669"/>
    <property type="project" value="TreeGrafter"/>
</dbReference>
<dbReference type="PANTHER" id="PTHR46948:SF1">
    <property type="entry name" value="RIBONUCLEASE P PROTEIN SUBUNIT P38"/>
    <property type="match status" value="1"/>
</dbReference>
<feature type="domain" description="Ribosomal protein eL8/eL30/eS12/Gadd45" evidence="2">
    <location>
        <begin position="96"/>
        <end position="172"/>
    </location>
</feature>
<dbReference type="EMBL" id="VVIM01000009">
    <property type="protein sequence ID" value="KAB0793042.1"/>
    <property type="molecule type" value="Genomic_DNA"/>
</dbReference>
<dbReference type="PANTHER" id="PTHR46948">
    <property type="entry name" value="RIBONUCLEASE P PROTEIN SUBUNIT P38"/>
    <property type="match status" value="1"/>
</dbReference>